<evidence type="ECO:0000313" key="2">
    <source>
        <dbReference type="Proteomes" id="UP000805193"/>
    </source>
</evidence>
<gene>
    <name evidence="1" type="ORF">HPB47_027093</name>
</gene>
<sequence length="121" mass="12793">MVSGNIQHGTIVNISSMLTEVIRAGRSAYSASKAGVEALTKVAAKELASRAIRVNTVLPAFLDTPMGRTGHNFEEIDKILTSIPMGRLCRPEEVAEVVVFLCLPENSFMTGAAVSVSGGVM</sequence>
<dbReference type="EMBL" id="JABSTQ010009805">
    <property type="protein sequence ID" value="KAG0425758.1"/>
    <property type="molecule type" value="Genomic_DNA"/>
</dbReference>
<accession>A0AC60PX14</accession>
<reference evidence="1 2" key="1">
    <citation type="journal article" date="2020" name="Cell">
        <title>Large-Scale Comparative Analyses of Tick Genomes Elucidate Their Genetic Diversity and Vector Capacities.</title>
        <authorList>
            <consortium name="Tick Genome and Microbiome Consortium (TIGMIC)"/>
            <person name="Jia N."/>
            <person name="Wang J."/>
            <person name="Shi W."/>
            <person name="Du L."/>
            <person name="Sun Y."/>
            <person name="Zhan W."/>
            <person name="Jiang J.F."/>
            <person name="Wang Q."/>
            <person name="Zhang B."/>
            <person name="Ji P."/>
            <person name="Bell-Sakyi L."/>
            <person name="Cui X.M."/>
            <person name="Yuan T.T."/>
            <person name="Jiang B.G."/>
            <person name="Yang W.F."/>
            <person name="Lam T.T."/>
            <person name="Chang Q.C."/>
            <person name="Ding S.J."/>
            <person name="Wang X.J."/>
            <person name="Zhu J.G."/>
            <person name="Ruan X.D."/>
            <person name="Zhao L."/>
            <person name="Wei J.T."/>
            <person name="Ye R.Z."/>
            <person name="Que T.C."/>
            <person name="Du C.H."/>
            <person name="Zhou Y.H."/>
            <person name="Cheng J.X."/>
            <person name="Dai P.F."/>
            <person name="Guo W.B."/>
            <person name="Han X.H."/>
            <person name="Huang E.J."/>
            <person name="Li L.F."/>
            <person name="Wei W."/>
            <person name="Gao Y.C."/>
            <person name="Liu J.Z."/>
            <person name="Shao H.Z."/>
            <person name="Wang X."/>
            <person name="Wang C.C."/>
            <person name="Yang T.C."/>
            <person name="Huo Q.B."/>
            <person name="Li W."/>
            <person name="Chen H.Y."/>
            <person name="Chen S.E."/>
            <person name="Zhou L.G."/>
            <person name="Ni X.B."/>
            <person name="Tian J.H."/>
            <person name="Sheng Y."/>
            <person name="Liu T."/>
            <person name="Pan Y.S."/>
            <person name="Xia L.Y."/>
            <person name="Li J."/>
            <person name="Zhao F."/>
            <person name="Cao W.C."/>
        </authorList>
    </citation>
    <scope>NUCLEOTIDE SEQUENCE [LARGE SCALE GENOMIC DNA]</scope>
    <source>
        <strain evidence="1">Iper-2018</strain>
    </source>
</reference>
<keyword evidence="2" id="KW-1185">Reference proteome</keyword>
<dbReference type="Proteomes" id="UP000805193">
    <property type="component" value="Unassembled WGS sequence"/>
</dbReference>
<protein>
    <submittedName>
        <fullName evidence="1">Uncharacterized protein</fullName>
    </submittedName>
</protein>
<name>A0AC60PX14_IXOPE</name>
<evidence type="ECO:0000313" key="1">
    <source>
        <dbReference type="EMBL" id="KAG0425758.1"/>
    </source>
</evidence>
<proteinExistence type="predicted"/>
<comment type="caution">
    <text evidence="1">The sequence shown here is derived from an EMBL/GenBank/DDBJ whole genome shotgun (WGS) entry which is preliminary data.</text>
</comment>
<organism evidence="1 2">
    <name type="scientific">Ixodes persulcatus</name>
    <name type="common">Taiga tick</name>
    <dbReference type="NCBI Taxonomy" id="34615"/>
    <lineage>
        <taxon>Eukaryota</taxon>
        <taxon>Metazoa</taxon>
        <taxon>Ecdysozoa</taxon>
        <taxon>Arthropoda</taxon>
        <taxon>Chelicerata</taxon>
        <taxon>Arachnida</taxon>
        <taxon>Acari</taxon>
        <taxon>Parasitiformes</taxon>
        <taxon>Ixodida</taxon>
        <taxon>Ixodoidea</taxon>
        <taxon>Ixodidae</taxon>
        <taxon>Ixodinae</taxon>
        <taxon>Ixodes</taxon>
    </lineage>
</organism>